<evidence type="ECO:0000313" key="2">
    <source>
        <dbReference type="Proteomes" id="UP000054928"/>
    </source>
</evidence>
<dbReference type="Proteomes" id="UP000054928">
    <property type="component" value="Unassembled WGS sequence"/>
</dbReference>
<keyword evidence="2" id="KW-1185">Reference proteome</keyword>
<dbReference type="AlphaFoldDB" id="A0A0P1B5E7"/>
<name>A0A0P1B5E7_PLAHL</name>
<evidence type="ECO:0000313" key="1">
    <source>
        <dbReference type="EMBL" id="CEG48728.1"/>
    </source>
</evidence>
<dbReference type="GeneID" id="36401591"/>
<sequence length="50" mass="5799">MFVLRTFMKPPDLESISEEAPTLVANGTRWNRTTDHSLEKRTLNHEAMEP</sequence>
<dbReference type="EMBL" id="CCYD01003042">
    <property type="protein sequence ID" value="CEG48728.1"/>
    <property type="molecule type" value="Genomic_DNA"/>
</dbReference>
<organism evidence="1 2">
    <name type="scientific">Plasmopara halstedii</name>
    <name type="common">Downy mildew of sunflower</name>
    <dbReference type="NCBI Taxonomy" id="4781"/>
    <lineage>
        <taxon>Eukaryota</taxon>
        <taxon>Sar</taxon>
        <taxon>Stramenopiles</taxon>
        <taxon>Oomycota</taxon>
        <taxon>Peronosporomycetes</taxon>
        <taxon>Peronosporales</taxon>
        <taxon>Peronosporaceae</taxon>
        <taxon>Plasmopara</taxon>
    </lineage>
</organism>
<protein>
    <submittedName>
        <fullName evidence="1">Uncharacterized protein</fullName>
    </submittedName>
</protein>
<reference evidence="2" key="1">
    <citation type="submission" date="2014-09" db="EMBL/GenBank/DDBJ databases">
        <authorList>
            <person name="Sharma Rahul"/>
            <person name="Thines Marco"/>
        </authorList>
    </citation>
    <scope>NUCLEOTIDE SEQUENCE [LARGE SCALE GENOMIC DNA]</scope>
</reference>
<accession>A0A0P1B5E7</accession>
<proteinExistence type="predicted"/>
<dbReference type="RefSeq" id="XP_024585097.1">
    <property type="nucleotide sequence ID" value="XM_024719838.1"/>
</dbReference>